<dbReference type="RefSeq" id="WP_131910260.1">
    <property type="nucleotide sequence ID" value="NZ_SMFM01000007.1"/>
</dbReference>
<dbReference type="Proteomes" id="UP000295278">
    <property type="component" value="Unassembled WGS sequence"/>
</dbReference>
<sequence>MKKKFKVISSFLMILIISIIFSSCKTEKVTDFTQKQEANYIPYYLKVYEADSLFITRNYQRSYEKLDSLFKIYKPINMQIYNEFATYLKCKIETNHTISKEEVEKLVTEFGYTDEYINNDSYFSTSKYFIFLSENDNYLQLRKQYLSRINKKLRDTIIQMKNDDQLYRNKNYTKKITLQNRLDSINAEKLKKIIDVFGFPNERILGNFSVDNKPIDVDAMLLHTKDSIRLNYFMPKILEFVKTGEALPETYASLYDQYLLYKDKPQYYGSYDNSLGFEEGILKERRKSIGLPNYGYKEWRFKVLYPELNKLK</sequence>
<dbReference type="AlphaFoldDB" id="A0A4V2YTR5"/>
<dbReference type="OrthoDB" id="1490993at2"/>
<proteinExistence type="predicted"/>
<evidence type="ECO:0008006" key="3">
    <source>
        <dbReference type="Google" id="ProtNLM"/>
    </source>
</evidence>
<evidence type="ECO:0000313" key="2">
    <source>
        <dbReference type="Proteomes" id="UP000295278"/>
    </source>
</evidence>
<evidence type="ECO:0000313" key="1">
    <source>
        <dbReference type="EMBL" id="TDD74877.1"/>
    </source>
</evidence>
<accession>A0A4V2YTR5</accession>
<gene>
    <name evidence="1" type="ORF">E0F89_13275</name>
</gene>
<name>A0A4V2YTR5_9FLAO</name>
<organism evidence="1 2">
    <name type="scientific">Flavobacterium caseinilyticum</name>
    <dbReference type="NCBI Taxonomy" id="2541732"/>
    <lineage>
        <taxon>Bacteria</taxon>
        <taxon>Pseudomonadati</taxon>
        <taxon>Bacteroidota</taxon>
        <taxon>Flavobacteriia</taxon>
        <taxon>Flavobacteriales</taxon>
        <taxon>Flavobacteriaceae</taxon>
        <taxon>Flavobacterium</taxon>
    </lineage>
</organism>
<comment type="caution">
    <text evidence="1">The sequence shown here is derived from an EMBL/GenBank/DDBJ whole genome shotgun (WGS) entry which is preliminary data.</text>
</comment>
<dbReference type="EMBL" id="SMFM01000007">
    <property type="protein sequence ID" value="TDD74877.1"/>
    <property type="molecule type" value="Genomic_DNA"/>
</dbReference>
<protein>
    <recommendedName>
        <fullName evidence="3">Lipoprotein</fullName>
    </recommendedName>
</protein>
<keyword evidence="2" id="KW-1185">Reference proteome</keyword>
<reference evidence="1 2" key="1">
    <citation type="submission" date="2019-03" db="EMBL/GenBank/DDBJ databases">
        <title>Flavobacterium AT-3-2 sp. nov., isolated from arctic soil.</title>
        <authorList>
            <person name="Chaudhary D.K."/>
        </authorList>
    </citation>
    <scope>NUCLEOTIDE SEQUENCE [LARGE SCALE GENOMIC DNA]</scope>
    <source>
        <strain evidence="1 2">AT-3-2</strain>
    </source>
</reference>
<dbReference type="PROSITE" id="PS51257">
    <property type="entry name" value="PROKAR_LIPOPROTEIN"/>
    <property type="match status" value="1"/>
</dbReference>